<name>A0A371F3T9_MUCPR</name>
<sequence>MLLRPTLALKNSNIKCFKCLGKGHIDNCPNKRSTIIQDDGIVDSASSIDESSSISDSNASSEYSPNDEGDLLIRENIFHLHCHILGQLFSIIIDGDSSVNVAISSLVEKPKLPTLAHPRPYKLQWLNDEGELVVTKQVFLSFTLGKYEDKMLCDVVPMEVTHILLGRTLQYDCKVTHDSNRFSFVTIKPLSPKDVNEDQVKMKLRREKEKKVKREDRKNEGEKRKEDGTSKGTEHPKDHERPKDRKRPMKKMIKQTVRMARKY</sequence>
<dbReference type="PANTHER" id="PTHR35046:SF26">
    <property type="entry name" value="RNA-DIRECTED DNA POLYMERASE"/>
    <property type="match status" value="1"/>
</dbReference>
<proteinExistence type="predicted"/>
<protein>
    <submittedName>
        <fullName evidence="2">Uncharacterized protein</fullName>
    </submittedName>
</protein>
<evidence type="ECO:0000313" key="2">
    <source>
        <dbReference type="EMBL" id="RDX72946.1"/>
    </source>
</evidence>
<feature type="non-terminal residue" evidence="2">
    <location>
        <position position="1"/>
    </location>
</feature>
<dbReference type="EMBL" id="QJKJ01010704">
    <property type="protein sequence ID" value="RDX72946.1"/>
    <property type="molecule type" value="Genomic_DNA"/>
</dbReference>
<dbReference type="PANTHER" id="PTHR35046">
    <property type="entry name" value="ZINC KNUCKLE (CCHC-TYPE) FAMILY PROTEIN"/>
    <property type="match status" value="1"/>
</dbReference>
<organism evidence="2 3">
    <name type="scientific">Mucuna pruriens</name>
    <name type="common">Velvet bean</name>
    <name type="synonym">Dolichos pruriens</name>
    <dbReference type="NCBI Taxonomy" id="157652"/>
    <lineage>
        <taxon>Eukaryota</taxon>
        <taxon>Viridiplantae</taxon>
        <taxon>Streptophyta</taxon>
        <taxon>Embryophyta</taxon>
        <taxon>Tracheophyta</taxon>
        <taxon>Spermatophyta</taxon>
        <taxon>Magnoliopsida</taxon>
        <taxon>eudicotyledons</taxon>
        <taxon>Gunneridae</taxon>
        <taxon>Pentapetalae</taxon>
        <taxon>rosids</taxon>
        <taxon>fabids</taxon>
        <taxon>Fabales</taxon>
        <taxon>Fabaceae</taxon>
        <taxon>Papilionoideae</taxon>
        <taxon>50 kb inversion clade</taxon>
        <taxon>NPAAA clade</taxon>
        <taxon>indigoferoid/millettioid clade</taxon>
        <taxon>Phaseoleae</taxon>
        <taxon>Mucuna</taxon>
    </lineage>
</organism>
<keyword evidence="3" id="KW-1185">Reference proteome</keyword>
<feature type="compositionally biased region" description="Basic residues" evidence="1">
    <location>
        <begin position="244"/>
        <end position="263"/>
    </location>
</feature>
<dbReference type="OrthoDB" id="1747743at2759"/>
<dbReference type="AlphaFoldDB" id="A0A371F3T9"/>
<accession>A0A371F3T9</accession>
<dbReference type="Proteomes" id="UP000257109">
    <property type="component" value="Unassembled WGS sequence"/>
</dbReference>
<dbReference type="CDD" id="cd00303">
    <property type="entry name" value="retropepsin_like"/>
    <property type="match status" value="1"/>
</dbReference>
<evidence type="ECO:0000256" key="1">
    <source>
        <dbReference type="SAM" id="MobiDB-lite"/>
    </source>
</evidence>
<comment type="caution">
    <text evidence="2">The sequence shown here is derived from an EMBL/GenBank/DDBJ whole genome shotgun (WGS) entry which is preliminary data.</text>
</comment>
<feature type="compositionally biased region" description="Basic and acidic residues" evidence="1">
    <location>
        <begin position="196"/>
        <end position="243"/>
    </location>
</feature>
<reference evidence="2" key="1">
    <citation type="submission" date="2018-05" db="EMBL/GenBank/DDBJ databases">
        <title>Draft genome of Mucuna pruriens seed.</title>
        <authorList>
            <person name="Nnadi N.E."/>
            <person name="Vos R."/>
            <person name="Hasami M.H."/>
            <person name="Devisetty U.K."/>
            <person name="Aguiy J.C."/>
        </authorList>
    </citation>
    <scope>NUCLEOTIDE SEQUENCE [LARGE SCALE GENOMIC DNA]</scope>
    <source>
        <strain evidence="2">JCA_2017</strain>
    </source>
</reference>
<evidence type="ECO:0000313" key="3">
    <source>
        <dbReference type="Proteomes" id="UP000257109"/>
    </source>
</evidence>
<feature type="region of interest" description="Disordered" evidence="1">
    <location>
        <begin position="196"/>
        <end position="263"/>
    </location>
</feature>
<gene>
    <name evidence="2" type="ORF">CR513_47508</name>
</gene>